<protein>
    <recommendedName>
        <fullName evidence="6">Serine protease</fullName>
        <ecNumber evidence="6">3.4.21.-</ecNumber>
    </recommendedName>
</protein>
<dbReference type="SUPFAM" id="SSF50494">
    <property type="entry name" value="Trypsin-like serine proteases"/>
    <property type="match status" value="1"/>
</dbReference>
<dbReference type="InterPro" id="IPR008256">
    <property type="entry name" value="Peptidase_S1B"/>
</dbReference>
<reference evidence="7 8" key="1">
    <citation type="submission" date="2018-12" db="EMBL/GenBank/DDBJ databases">
        <title>Mesorhizobium carbonis sp. nov., isolated from coal mine water.</title>
        <authorList>
            <person name="Xin W."/>
            <person name="Xu Z."/>
            <person name="Xiang F."/>
            <person name="Zhang J."/>
            <person name="Xi L."/>
            <person name="Liu J."/>
        </authorList>
    </citation>
    <scope>NUCLEOTIDE SEQUENCE [LARGE SCALE GENOMIC DNA]</scope>
    <source>
        <strain evidence="7 8">B2.3</strain>
    </source>
</reference>
<evidence type="ECO:0000256" key="3">
    <source>
        <dbReference type="ARBA" id="ARBA00022729"/>
    </source>
</evidence>
<keyword evidence="2 6" id="KW-0645">Protease</keyword>
<dbReference type="Gene3D" id="2.40.10.10">
    <property type="entry name" value="Trypsin-like serine proteases"/>
    <property type="match status" value="2"/>
</dbReference>
<dbReference type="EC" id="3.4.21.-" evidence="6"/>
<feature type="chain" id="PRO_5018823831" description="Serine protease" evidence="6">
    <location>
        <begin position="41"/>
        <end position="377"/>
    </location>
</feature>
<evidence type="ECO:0000313" key="8">
    <source>
        <dbReference type="Proteomes" id="UP000278398"/>
    </source>
</evidence>
<dbReference type="Proteomes" id="UP000278398">
    <property type="component" value="Unassembled WGS sequence"/>
</dbReference>
<dbReference type="InterPro" id="IPR043504">
    <property type="entry name" value="Peptidase_S1_PA_chymotrypsin"/>
</dbReference>
<dbReference type="AlphaFoldDB" id="A0A429YY04"/>
<comment type="similarity">
    <text evidence="1 6">Belongs to the peptidase S1B family.</text>
</comment>
<evidence type="ECO:0000256" key="2">
    <source>
        <dbReference type="ARBA" id="ARBA00022670"/>
    </source>
</evidence>
<dbReference type="GO" id="GO:0004252">
    <property type="term" value="F:serine-type endopeptidase activity"/>
    <property type="evidence" value="ECO:0007669"/>
    <property type="project" value="InterPro"/>
</dbReference>
<keyword evidence="3 6" id="KW-0732">Signal</keyword>
<dbReference type="PANTHER" id="PTHR15462">
    <property type="entry name" value="SERINE PROTEASE"/>
    <property type="match status" value="1"/>
</dbReference>
<dbReference type="EMBL" id="RWKW01000038">
    <property type="protein sequence ID" value="RST86302.1"/>
    <property type="molecule type" value="Genomic_DNA"/>
</dbReference>
<dbReference type="GO" id="GO:0006508">
    <property type="term" value="P:proteolysis"/>
    <property type="evidence" value="ECO:0007669"/>
    <property type="project" value="UniProtKB-KW"/>
</dbReference>
<dbReference type="Pfam" id="PF13365">
    <property type="entry name" value="Trypsin_2"/>
    <property type="match status" value="1"/>
</dbReference>
<evidence type="ECO:0000256" key="6">
    <source>
        <dbReference type="RuleBase" id="RU004296"/>
    </source>
</evidence>
<organism evidence="7 8">
    <name type="scientific">Aquibium carbonis</name>
    <dbReference type="NCBI Taxonomy" id="2495581"/>
    <lineage>
        <taxon>Bacteria</taxon>
        <taxon>Pseudomonadati</taxon>
        <taxon>Pseudomonadota</taxon>
        <taxon>Alphaproteobacteria</taxon>
        <taxon>Hyphomicrobiales</taxon>
        <taxon>Phyllobacteriaceae</taxon>
        <taxon>Aquibium</taxon>
    </lineage>
</organism>
<evidence type="ECO:0000256" key="1">
    <source>
        <dbReference type="ARBA" id="ARBA00008764"/>
    </source>
</evidence>
<dbReference type="InterPro" id="IPR018114">
    <property type="entry name" value="TRYPSIN_HIS"/>
</dbReference>
<evidence type="ECO:0000313" key="7">
    <source>
        <dbReference type="EMBL" id="RST86302.1"/>
    </source>
</evidence>
<name>A0A429YY04_9HYPH</name>
<sequence length="377" mass="41254">MICLFCALAQWAWENFFMNRLHATLLTAAFFSASAFPVVAFAQSAAGNTGTGEAPRASIEAPDLSSRKVIDRTPKVEADEASRNLAMPTEEELTKGFATRARSKDGTVREIAPDPELIEQIRSFIQGTSTIIDKPGLAPEEELDEASRQVFGEDDRVQITDTRKYPFNTIGQIWSKNSKGEWSICSGTMIGKSAVLTAAHCLYSHDDGGWLADYEFYPGLNGQNDAPYGGFGFVDAYILEGYITNYQGFYGSVVPWDLAVLILDKPAGETVGWMGYATYDPAYPFTANIIGYPGDKPVSTMWGTACPVDPATATENNFSYLCDTYPGSSGSSVYELNGQTKDRFIVGVNIAETPTENIALRLNKPYFQWVNNIAKAN</sequence>
<keyword evidence="8" id="KW-1185">Reference proteome</keyword>
<accession>A0A429YY04</accession>
<evidence type="ECO:0000256" key="4">
    <source>
        <dbReference type="ARBA" id="ARBA00022801"/>
    </source>
</evidence>
<dbReference type="PRINTS" id="PR00839">
    <property type="entry name" value="V8PROTEASE"/>
</dbReference>
<evidence type="ECO:0000256" key="5">
    <source>
        <dbReference type="ARBA" id="ARBA00022825"/>
    </source>
</evidence>
<comment type="caution">
    <text evidence="7">The sequence shown here is derived from an EMBL/GenBank/DDBJ whole genome shotgun (WGS) entry which is preliminary data.</text>
</comment>
<dbReference type="PROSITE" id="PS00134">
    <property type="entry name" value="TRYPSIN_HIS"/>
    <property type="match status" value="1"/>
</dbReference>
<feature type="signal peptide" evidence="6">
    <location>
        <begin position="1"/>
        <end position="40"/>
    </location>
</feature>
<keyword evidence="4 6" id="KW-0378">Hydrolase</keyword>
<dbReference type="OrthoDB" id="267336at2"/>
<dbReference type="InterPro" id="IPR009003">
    <property type="entry name" value="Peptidase_S1_PA"/>
</dbReference>
<proteinExistence type="inferred from homology"/>
<dbReference type="InterPro" id="IPR050966">
    <property type="entry name" value="Glutamyl_endopeptidase"/>
</dbReference>
<gene>
    <name evidence="7" type="ORF">EJC49_11415</name>
</gene>
<dbReference type="PANTHER" id="PTHR15462:SF8">
    <property type="entry name" value="SERINE PROTEASE"/>
    <property type="match status" value="1"/>
</dbReference>
<keyword evidence="5 6" id="KW-0720">Serine protease</keyword>